<proteinExistence type="inferred from homology"/>
<organism evidence="3 4">
    <name type="scientific">Teladorsagia circumcincta</name>
    <name type="common">Brown stomach worm</name>
    <name type="synonym">Ostertagia circumcincta</name>
    <dbReference type="NCBI Taxonomy" id="45464"/>
    <lineage>
        <taxon>Eukaryota</taxon>
        <taxon>Metazoa</taxon>
        <taxon>Ecdysozoa</taxon>
        <taxon>Nematoda</taxon>
        <taxon>Chromadorea</taxon>
        <taxon>Rhabditida</taxon>
        <taxon>Rhabditina</taxon>
        <taxon>Rhabditomorpha</taxon>
        <taxon>Strongyloidea</taxon>
        <taxon>Trichostrongylidae</taxon>
        <taxon>Teladorsagia</taxon>
    </lineage>
</organism>
<dbReference type="CDD" id="cd00148">
    <property type="entry name" value="PROF"/>
    <property type="match status" value="1"/>
</dbReference>
<keyword evidence="4" id="KW-1185">Reference proteome</keyword>
<evidence type="ECO:0000313" key="4">
    <source>
        <dbReference type="Proteomes" id="UP000230423"/>
    </source>
</evidence>
<dbReference type="AlphaFoldDB" id="A0A2G9UIS5"/>
<dbReference type="Gene3D" id="3.30.450.30">
    <property type="entry name" value="Dynein light chain 2a, cytoplasmic"/>
    <property type="match status" value="1"/>
</dbReference>
<accession>A0A2G9UIS5</accession>
<dbReference type="InterPro" id="IPR005455">
    <property type="entry name" value="PFN_euk"/>
</dbReference>
<dbReference type="SMART" id="SM00392">
    <property type="entry name" value="PROF"/>
    <property type="match status" value="1"/>
</dbReference>
<dbReference type="EMBL" id="KZ346373">
    <property type="protein sequence ID" value="PIO70158.1"/>
    <property type="molecule type" value="Genomic_DNA"/>
</dbReference>
<dbReference type="PANTHER" id="PTHR11604:SF6">
    <property type="entry name" value="PROFILIN-1"/>
    <property type="match status" value="1"/>
</dbReference>
<comment type="similarity">
    <text evidence="1 2">Belongs to the profilin family.</text>
</comment>
<dbReference type="SUPFAM" id="SSF55770">
    <property type="entry name" value="Profilin (actin-binding protein)"/>
    <property type="match status" value="1"/>
</dbReference>
<gene>
    <name evidence="3" type="ORF">TELCIR_08002</name>
</gene>
<keyword evidence="2" id="KW-0009">Actin-binding</keyword>
<dbReference type="Proteomes" id="UP000230423">
    <property type="component" value="Unassembled WGS sequence"/>
</dbReference>
<dbReference type="OrthoDB" id="421374at2759"/>
<protein>
    <recommendedName>
        <fullName evidence="2">Profilin</fullName>
    </recommendedName>
</protein>
<dbReference type="GO" id="GO:0005938">
    <property type="term" value="C:cell cortex"/>
    <property type="evidence" value="ECO:0007669"/>
    <property type="project" value="TreeGrafter"/>
</dbReference>
<evidence type="ECO:0000313" key="3">
    <source>
        <dbReference type="EMBL" id="PIO70158.1"/>
    </source>
</evidence>
<dbReference type="GO" id="GO:0003785">
    <property type="term" value="F:actin monomer binding"/>
    <property type="evidence" value="ECO:0007669"/>
    <property type="project" value="TreeGrafter"/>
</dbReference>
<sequence>MSGWEAYVSSFISISPAVKRAAIITLEAGIWAKTGGPREFKATTAELKKLISDFDRPAEVLANGVNLENVHYIIPSADESLIFGKRGKMGFFAAKTKTVVLIIIYEGDYEESSIVRKGIEKVSRYLVSIDY</sequence>
<dbReference type="InterPro" id="IPR036140">
    <property type="entry name" value="PFN_sf"/>
</dbReference>
<reference evidence="3 4" key="1">
    <citation type="submission" date="2015-09" db="EMBL/GenBank/DDBJ databases">
        <title>Draft genome of the parasitic nematode Teladorsagia circumcincta isolate WARC Sus (inbred).</title>
        <authorList>
            <person name="Mitreva M."/>
        </authorList>
    </citation>
    <scope>NUCLEOTIDE SEQUENCE [LARGE SCALE GENOMIC DNA]</scope>
    <source>
        <strain evidence="3 4">S</strain>
    </source>
</reference>
<evidence type="ECO:0000256" key="2">
    <source>
        <dbReference type="RuleBase" id="RU003909"/>
    </source>
</evidence>
<dbReference type="Pfam" id="PF00235">
    <property type="entry name" value="Profilin"/>
    <property type="match status" value="1"/>
</dbReference>
<dbReference type="InterPro" id="IPR048278">
    <property type="entry name" value="PFN"/>
</dbReference>
<name>A0A2G9UIS5_TELCI</name>
<dbReference type="PANTHER" id="PTHR11604">
    <property type="entry name" value="PROFILIN"/>
    <property type="match status" value="1"/>
</dbReference>
<evidence type="ECO:0000256" key="1">
    <source>
        <dbReference type="ARBA" id="ARBA00010058"/>
    </source>
</evidence>